<gene>
    <name evidence="10 11" type="primary">plsY</name>
    <name evidence="11" type="ORF">HYZ11_15505</name>
</gene>
<keyword evidence="2 10" id="KW-0444">Lipid biosynthesis</keyword>
<comment type="pathway">
    <text evidence="10">Lipid metabolism; phospholipid metabolism.</text>
</comment>
<dbReference type="GO" id="GO:0043772">
    <property type="term" value="F:acyl-phosphate glycerol-3-phosphate acyltransferase activity"/>
    <property type="evidence" value="ECO:0007669"/>
    <property type="project" value="UniProtKB-UniRule"/>
</dbReference>
<dbReference type="HAMAP" id="MF_01043">
    <property type="entry name" value="PlsY"/>
    <property type="match status" value="1"/>
</dbReference>
<dbReference type="PANTHER" id="PTHR30309:SF0">
    <property type="entry name" value="GLYCEROL-3-PHOSPHATE ACYLTRANSFERASE-RELATED"/>
    <property type="match status" value="1"/>
</dbReference>
<evidence type="ECO:0000256" key="3">
    <source>
        <dbReference type="ARBA" id="ARBA00022679"/>
    </source>
</evidence>
<dbReference type="EMBL" id="JACPUR010000037">
    <property type="protein sequence ID" value="MBI3129012.1"/>
    <property type="molecule type" value="Genomic_DNA"/>
</dbReference>
<evidence type="ECO:0000256" key="2">
    <source>
        <dbReference type="ARBA" id="ARBA00022516"/>
    </source>
</evidence>
<dbReference type="Proteomes" id="UP000782312">
    <property type="component" value="Unassembled WGS sequence"/>
</dbReference>
<dbReference type="InterPro" id="IPR003811">
    <property type="entry name" value="G3P_acylTferase_PlsY"/>
</dbReference>
<reference evidence="11" key="1">
    <citation type="submission" date="2020-07" db="EMBL/GenBank/DDBJ databases">
        <title>Huge and variable diversity of episymbiotic CPR bacteria and DPANN archaea in groundwater ecosystems.</title>
        <authorList>
            <person name="He C.Y."/>
            <person name="Keren R."/>
            <person name="Whittaker M."/>
            <person name="Farag I.F."/>
            <person name="Doudna J."/>
            <person name="Cate J.H.D."/>
            <person name="Banfield J.F."/>
        </authorList>
    </citation>
    <scope>NUCLEOTIDE SEQUENCE</scope>
    <source>
        <strain evidence="11">NC_groundwater_763_Ag_S-0.2um_68_21</strain>
    </source>
</reference>
<protein>
    <recommendedName>
        <fullName evidence="10">Glycerol-3-phosphate acyltransferase</fullName>
    </recommendedName>
    <alternativeName>
        <fullName evidence="10">Acyl-PO4 G3P acyltransferase</fullName>
    </alternativeName>
    <alternativeName>
        <fullName evidence="10">Acyl-phosphate--glycerol-3-phosphate acyltransferase</fullName>
    </alternativeName>
    <alternativeName>
        <fullName evidence="10">G3P acyltransferase</fullName>
        <shortName evidence="10">GPAT</shortName>
        <ecNumber evidence="10">2.3.1.275</ecNumber>
    </alternativeName>
    <alternativeName>
        <fullName evidence="10">Lysophosphatidic acid synthase</fullName>
        <shortName evidence="10">LPA synthase</shortName>
    </alternativeName>
</protein>
<evidence type="ECO:0000256" key="4">
    <source>
        <dbReference type="ARBA" id="ARBA00022692"/>
    </source>
</evidence>
<keyword evidence="4 10" id="KW-0812">Transmembrane</keyword>
<proteinExistence type="inferred from homology"/>
<evidence type="ECO:0000313" key="11">
    <source>
        <dbReference type="EMBL" id="MBI3129012.1"/>
    </source>
</evidence>
<keyword evidence="3 10" id="KW-0808">Transferase</keyword>
<comment type="function">
    <text evidence="10">Catalyzes the transfer of an acyl group from acyl-phosphate (acyl-PO(4)) to glycerol-3-phosphate (G3P) to form lysophosphatidic acid (LPA). This enzyme utilizes acyl-phosphate as fatty acyl donor, but not acyl-CoA or acyl-ACP.</text>
</comment>
<dbReference type="NCBIfam" id="TIGR00023">
    <property type="entry name" value="glycerol-3-phosphate 1-O-acyltransferase PlsY"/>
    <property type="match status" value="1"/>
</dbReference>
<comment type="caution">
    <text evidence="11">The sequence shown here is derived from an EMBL/GenBank/DDBJ whole genome shotgun (WGS) entry which is preliminary data.</text>
</comment>
<comment type="catalytic activity">
    <reaction evidence="10">
        <text>an acyl phosphate + sn-glycerol 3-phosphate = a 1-acyl-sn-glycero-3-phosphate + phosphate</text>
        <dbReference type="Rhea" id="RHEA:34075"/>
        <dbReference type="ChEBI" id="CHEBI:43474"/>
        <dbReference type="ChEBI" id="CHEBI:57597"/>
        <dbReference type="ChEBI" id="CHEBI:57970"/>
        <dbReference type="ChEBI" id="CHEBI:59918"/>
        <dbReference type="EC" id="2.3.1.275"/>
    </reaction>
</comment>
<sequence>MSLSIFLVFFAAALLGSIPFGVLVTRLLGLSDPRAAGSGNIGATNVIRTSGWLPGLLTLAGDVLKGILAAAWIPALAAPGSPPLPFHLPAAALGAVVGHMFSPFTGFKGGKGVATGFGVFLYWTPLAAAWAALVFAGAVAATRYVSLGSILAALALPVAGAAAGYPEPAVLTSALVAAFIVRRHADNIRRLFRGEEHRLGRKRTERSA</sequence>
<feature type="transmembrane region" description="Helical" evidence="10">
    <location>
        <begin position="119"/>
        <end position="144"/>
    </location>
</feature>
<accession>A0A932MPV5</accession>
<comment type="similarity">
    <text evidence="10">Belongs to the PlsY family.</text>
</comment>
<organism evidence="11 12">
    <name type="scientific">Tectimicrobiota bacterium</name>
    <dbReference type="NCBI Taxonomy" id="2528274"/>
    <lineage>
        <taxon>Bacteria</taxon>
        <taxon>Pseudomonadati</taxon>
        <taxon>Nitrospinota/Tectimicrobiota group</taxon>
        <taxon>Candidatus Tectimicrobiota</taxon>
    </lineage>
</organism>
<dbReference type="GO" id="GO:0005886">
    <property type="term" value="C:plasma membrane"/>
    <property type="evidence" value="ECO:0007669"/>
    <property type="project" value="UniProtKB-SubCell"/>
</dbReference>
<dbReference type="AlphaFoldDB" id="A0A932MPV5"/>
<keyword evidence="9 10" id="KW-1208">Phospholipid metabolism</keyword>
<comment type="subcellular location">
    <subcellularLocation>
        <location evidence="10">Cell membrane</location>
        <topology evidence="10">Multi-pass membrane protein</topology>
    </subcellularLocation>
</comment>
<dbReference type="EC" id="2.3.1.275" evidence="10"/>
<dbReference type="SMART" id="SM01207">
    <property type="entry name" value="G3P_acyltransf"/>
    <property type="match status" value="1"/>
</dbReference>
<dbReference type="PANTHER" id="PTHR30309">
    <property type="entry name" value="INNER MEMBRANE PROTEIN YGIH"/>
    <property type="match status" value="1"/>
</dbReference>
<feature type="transmembrane region" description="Helical" evidence="10">
    <location>
        <begin position="6"/>
        <end position="30"/>
    </location>
</feature>
<keyword evidence="5 10" id="KW-1133">Transmembrane helix</keyword>
<keyword evidence="11" id="KW-0012">Acyltransferase</keyword>
<keyword evidence="7 10" id="KW-0472">Membrane</keyword>
<feature type="transmembrane region" description="Helical" evidence="10">
    <location>
        <begin position="150"/>
        <end position="181"/>
    </location>
</feature>
<keyword evidence="8 10" id="KW-0594">Phospholipid biosynthesis</keyword>
<keyword evidence="6 10" id="KW-0443">Lipid metabolism</keyword>
<evidence type="ECO:0000256" key="10">
    <source>
        <dbReference type="HAMAP-Rule" id="MF_01043"/>
    </source>
</evidence>
<feature type="transmembrane region" description="Helical" evidence="10">
    <location>
        <begin position="86"/>
        <end position="107"/>
    </location>
</feature>
<evidence type="ECO:0000256" key="9">
    <source>
        <dbReference type="ARBA" id="ARBA00023264"/>
    </source>
</evidence>
<feature type="transmembrane region" description="Helical" evidence="10">
    <location>
        <begin position="51"/>
        <end position="74"/>
    </location>
</feature>
<keyword evidence="1 10" id="KW-1003">Cell membrane</keyword>
<name>A0A932MPV5_UNCTE</name>
<evidence type="ECO:0000256" key="5">
    <source>
        <dbReference type="ARBA" id="ARBA00022989"/>
    </source>
</evidence>
<dbReference type="GO" id="GO:0008654">
    <property type="term" value="P:phospholipid biosynthetic process"/>
    <property type="evidence" value="ECO:0007669"/>
    <property type="project" value="UniProtKB-UniRule"/>
</dbReference>
<comment type="subunit">
    <text evidence="10">Probably interacts with PlsX.</text>
</comment>
<evidence type="ECO:0000256" key="7">
    <source>
        <dbReference type="ARBA" id="ARBA00023136"/>
    </source>
</evidence>
<evidence type="ECO:0000256" key="8">
    <source>
        <dbReference type="ARBA" id="ARBA00023209"/>
    </source>
</evidence>
<dbReference type="Pfam" id="PF02660">
    <property type="entry name" value="G3P_acyltransf"/>
    <property type="match status" value="1"/>
</dbReference>
<evidence type="ECO:0000313" key="12">
    <source>
        <dbReference type="Proteomes" id="UP000782312"/>
    </source>
</evidence>
<evidence type="ECO:0000256" key="6">
    <source>
        <dbReference type="ARBA" id="ARBA00023098"/>
    </source>
</evidence>
<evidence type="ECO:0000256" key="1">
    <source>
        <dbReference type="ARBA" id="ARBA00022475"/>
    </source>
</evidence>